<protein>
    <submittedName>
        <fullName evidence="7">RNA polymerase sigma-70 factor</fullName>
    </submittedName>
</protein>
<dbReference type="GO" id="GO:0016987">
    <property type="term" value="F:sigma factor activity"/>
    <property type="evidence" value="ECO:0007669"/>
    <property type="project" value="UniProtKB-KW"/>
</dbReference>
<feature type="domain" description="RNA polymerase sigma-70 region 2" evidence="5">
    <location>
        <begin position="25"/>
        <end position="91"/>
    </location>
</feature>
<dbReference type="PANTHER" id="PTHR43133:SF46">
    <property type="entry name" value="RNA POLYMERASE SIGMA-70 FACTOR ECF SUBFAMILY"/>
    <property type="match status" value="1"/>
</dbReference>
<dbReference type="InterPro" id="IPR014284">
    <property type="entry name" value="RNA_pol_sigma-70_dom"/>
</dbReference>
<sequence>MRPRLVPDNTIQRIKRGEKEAFESIFREYYTPLWNLAAGILKDDVLAEEQVQEVFIKFWEKRDDHQPTLKIFPYLVTSVRNKCYNYIKRQAVEQKYINHTQKLYQDQILNYQYEDLSEDLIRKMETVIASLPEKCKQVFQLSRFENMSHKQISDKLDISTKTVENHITKAMKVLKDSLLEVLIICILIIGDF</sequence>
<evidence type="ECO:0000259" key="5">
    <source>
        <dbReference type="Pfam" id="PF04542"/>
    </source>
</evidence>
<keyword evidence="2" id="KW-0805">Transcription regulation</keyword>
<dbReference type="InterPro" id="IPR013324">
    <property type="entry name" value="RNA_pol_sigma_r3/r4-like"/>
</dbReference>
<dbReference type="PANTHER" id="PTHR43133">
    <property type="entry name" value="RNA POLYMERASE ECF-TYPE SIGMA FACTO"/>
    <property type="match status" value="1"/>
</dbReference>
<dbReference type="Proteomes" id="UP000659388">
    <property type="component" value="Unassembled WGS sequence"/>
</dbReference>
<dbReference type="Pfam" id="PF08281">
    <property type="entry name" value="Sigma70_r4_2"/>
    <property type="match status" value="1"/>
</dbReference>
<accession>A0A937K0H2</accession>
<evidence type="ECO:0000313" key="8">
    <source>
        <dbReference type="Proteomes" id="UP000659388"/>
    </source>
</evidence>
<dbReference type="Pfam" id="PF04542">
    <property type="entry name" value="Sigma70_r2"/>
    <property type="match status" value="1"/>
</dbReference>
<dbReference type="NCBIfam" id="TIGR02985">
    <property type="entry name" value="Sig70_bacteroi1"/>
    <property type="match status" value="1"/>
</dbReference>
<proteinExistence type="inferred from homology"/>
<feature type="domain" description="RNA polymerase sigma factor 70 region 4 type 2" evidence="6">
    <location>
        <begin position="123"/>
        <end position="172"/>
    </location>
</feature>
<dbReference type="InterPro" id="IPR013249">
    <property type="entry name" value="RNA_pol_sigma70_r4_t2"/>
</dbReference>
<dbReference type="Gene3D" id="1.10.1740.10">
    <property type="match status" value="1"/>
</dbReference>
<dbReference type="SUPFAM" id="SSF88659">
    <property type="entry name" value="Sigma3 and sigma4 domains of RNA polymerase sigma factors"/>
    <property type="match status" value="1"/>
</dbReference>
<dbReference type="InterPro" id="IPR036388">
    <property type="entry name" value="WH-like_DNA-bd_sf"/>
</dbReference>
<evidence type="ECO:0000259" key="6">
    <source>
        <dbReference type="Pfam" id="PF08281"/>
    </source>
</evidence>
<dbReference type="GO" id="GO:0003677">
    <property type="term" value="F:DNA binding"/>
    <property type="evidence" value="ECO:0007669"/>
    <property type="project" value="InterPro"/>
</dbReference>
<evidence type="ECO:0000256" key="4">
    <source>
        <dbReference type="ARBA" id="ARBA00023163"/>
    </source>
</evidence>
<organism evidence="7 8">
    <name type="scientific">Fulvivirga sediminis</name>
    <dbReference type="NCBI Taxonomy" id="2803949"/>
    <lineage>
        <taxon>Bacteria</taxon>
        <taxon>Pseudomonadati</taxon>
        <taxon>Bacteroidota</taxon>
        <taxon>Cytophagia</taxon>
        <taxon>Cytophagales</taxon>
        <taxon>Fulvivirgaceae</taxon>
        <taxon>Fulvivirga</taxon>
    </lineage>
</organism>
<name>A0A937K0H2_9BACT</name>
<evidence type="ECO:0000256" key="1">
    <source>
        <dbReference type="ARBA" id="ARBA00010641"/>
    </source>
</evidence>
<dbReference type="RefSeq" id="WP_202244092.1">
    <property type="nucleotide sequence ID" value="NZ_JAESIY010000004.1"/>
</dbReference>
<dbReference type="Gene3D" id="1.10.10.10">
    <property type="entry name" value="Winged helix-like DNA-binding domain superfamily/Winged helix DNA-binding domain"/>
    <property type="match status" value="1"/>
</dbReference>
<dbReference type="InterPro" id="IPR013325">
    <property type="entry name" value="RNA_pol_sigma_r2"/>
</dbReference>
<dbReference type="InterPro" id="IPR014327">
    <property type="entry name" value="RNA_pol_sigma70_bacteroid"/>
</dbReference>
<dbReference type="InterPro" id="IPR039425">
    <property type="entry name" value="RNA_pol_sigma-70-like"/>
</dbReference>
<reference evidence="7" key="1">
    <citation type="submission" date="2021-01" db="EMBL/GenBank/DDBJ databases">
        <title>Fulvivirga kasyanovii gen. nov., sp nov., a novel member of the phylum Bacteroidetes isolated from seawater in a mussel farm.</title>
        <authorList>
            <person name="Zhao L.-H."/>
            <person name="Wang Z.-J."/>
        </authorList>
    </citation>
    <scope>NUCLEOTIDE SEQUENCE</scope>
    <source>
        <strain evidence="7">2943</strain>
    </source>
</reference>
<dbReference type="EMBL" id="JAESIY010000004">
    <property type="protein sequence ID" value="MBL3656305.1"/>
    <property type="molecule type" value="Genomic_DNA"/>
</dbReference>
<dbReference type="AlphaFoldDB" id="A0A937K0H2"/>
<dbReference type="InterPro" id="IPR007627">
    <property type="entry name" value="RNA_pol_sigma70_r2"/>
</dbReference>
<dbReference type="SUPFAM" id="SSF88946">
    <property type="entry name" value="Sigma2 domain of RNA polymerase sigma factors"/>
    <property type="match status" value="1"/>
</dbReference>
<dbReference type="CDD" id="cd06171">
    <property type="entry name" value="Sigma70_r4"/>
    <property type="match status" value="1"/>
</dbReference>
<dbReference type="NCBIfam" id="TIGR02937">
    <property type="entry name" value="sigma70-ECF"/>
    <property type="match status" value="1"/>
</dbReference>
<keyword evidence="4" id="KW-0804">Transcription</keyword>
<evidence type="ECO:0000256" key="2">
    <source>
        <dbReference type="ARBA" id="ARBA00023015"/>
    </source>
</evidence>
<gene>
    <name evidence="7" type="ORF">JL102_09200</name>
</gene>
<comment type="similarity">
    <text evidence="1">Belongs to the sigma-70 factor family. ECF subfamily.</text>
</comment>
<comment type="caution">
    <text evidence="7">The sequence shown here is derived from an EMBL/GenBank/DDBJ whole genome shotgun (WGS) entry which is preliminary data.</text>
</comment>
<dbReference type="GO" id="GO:0006352">
    <property type="term" value="P:DNA-templated transcription initiation"/>
    <property type="evidence" value="ECO:0007669"/>
    <property type="project" value="InterPro"/>
</dbReference>
<keyword evidence="8" id="KW-1185">Reference proteome</keyword>
<evidence type="ECO:0000256" key="3">
    <source>
        <dbReference type="ARBA" id="ARBA00023082"/>
    </source>
</evidence>
<keyword evidence="3" id="KW-0731">Sigma factor</keyword>
<evidence type="ECO:0000313" key="7">
    <source>
        <dbReference type="EMBL" id="MBL3656305.1"/>
    </source>
</evidence>